<feature type="region of interest" description="Disordered" evidence="8">
    <location>
        <begin position="28"/>
        <end position="48"/>
    </location>
</feature>
<keyword evidence="7" id="KW-1160">Virus entry into host cell</keyword>
<evidence type="ECO:0000256" key="6">
    <source>
        <dbReference type="ARBA" id="ARBA00022844"/>
    </source>
</evidence>
<name>K7QNT5_9PICO</name>
<dbReference type="GO" id="GO:0043657">
    <property type="term" value="C:host cell"/>
    <property type="evidence" value="ECO:0007669"/>
    <property type="project" value="UniProtKB-SubCell"/>
</dbReference>
<evidence type="ECO:0000256" key="5">
    <source>
        <dbReference type="ARBA" id="ARBA00022804"/>
    </source>
</evidence>
<accession>K7QNT5</accession>
<dbReference type="GO" id="GO:0044423">
    <property type="term" value="C:virion component"/>
    <property type="evidence" value="ECO:0007669"/>
    <property type="project" value="UniProtKB-KW"/>
</dbReference>
<proteinExistence type="predicted"/>
<evidence type="ECO:0000256" key="8">
    <source>
        <dbReference type="SAM" id="MobiDB-lite"/>
    </source>
</evidence>
<organism evidence="9">
    <name type="scientific">Cosavirus E</name>
    <dbReference type="NCBI Taxonomy" id="2003651"/>
    <lineage>
        <taxon>Viruses</taxon>
        <taxon>Riboviria</taxon>
        <taxon>Orthornavirae</taxon>
        <taxon>Pisuviricota</taxon>
        <taxon>Pisoniviricetes</taxon>
        <taxon>Picornavirales</taxon>
        <taxon>Picornaviridae</taxon>
        <taxon>Caphthovirinae</taxon>
        <taxon>Cosavirus</taxon>
        <taxon>Cosavirus eaustrali</taxon>
    </lineage>
</organism>
<comment type="subcellular location">
    <subcellularLocation>
        <location evidence="2">Host cell</location>
    </subcellularLocation>
    <subcellularLocation>
        <location evidence="1">Virion</location>
    </subcellularLocation>
</comment>
<dbReference type="SUPFAM" id="SSF88633">
    <property type="entry name" value="Positive stranded ssRNA viruses"/>
    <property type="match status" value="1"/>
</dbReference>
<evidence type="ECO:0000256" key="4">
    <source>
        <dbReference type="ARBA" id="ARBA00022581"/>
    </source>
</evidence>
<evidence type="ECO:0000256" key="3">
    <source>
        <dbReference type="ARBA" id="ARBA00020107"/>
    </source>
</evidence>
<evidence type="ECO:0000256" key="2">
    <source>
        <dbReference type="ARBA" id="ARBA00004340"/>
    </source>
</evidence>
<dbReference type="GO" id="GO:0046718">
    <property type="term" value="P:symbiont entry into host cell"/>
    <property type="evidence" value="ECO:0007669"/>
    <property type="project" value="UniProtKB-KW"/>
</dbReference>
<dbReference type="EMBL" id="JX219512">
    <property type="protein sequence ID" value="AFV67886.1"/>
    <property type="molecule type" value="Genomic_RNA"/>
</dbReference>
<evidence type="ECO:0000313" key="9">
    <source>
        <dbReference type="EMBL" id="AFV67886.1"/>
    </source>
</evidence>
<keyword evidence="4" id="KW-0945">Host-virus interaction</keyword>
<dbReference type="Gene3D" id="2.60.120.20">
    <property type="match status" value="1"/>
</dbReference>
<keyword evidence="6" id="KW-0946">Virion</keyword>
<keyword evidence="5" id="KW-1161">Viral attachment to host cell</keyword>
<feature type="compositionally biased region" description="Basic and acidic residues" evidence="8">
    <location>
        <begin position="38"/>
        <end position="48"/>
    </location>
</feature>
<feature type="non-terminal residue" evidence="9">
    <location>
        <position position="162"/>
    </location>
</feature>
<evidence type="ECO:0000256" key="7">
    <source>
        <dbReference type="ARBA" id="ARBA00023296"/>
    </source>
</evidence>
<sequence length="162" mass="17539">ANTPPNQHIVIMLSGGSDFSYRLPLSPPFDLHGPNAPEPHDNAEKGDTVDHDASLTGGHSVGIPIAHSQVEFFYDRYRYIGTVESTINTAPALNPIINTEGKVASMNTLVNSAQKKTAIFLAPNPSCGGSAYTVFPFFDQQRETGGDIKCLFGQGDYHLYRS</sequence>
<evidence type="ECO:0000256" key="1">
    <source>
        <dbReference type="ARBA" id="ARBA00004328"/>
    </source>
</evidence>
<protein>
    <recommendedName>
        <fullName evidence="3">Genome polyprotein</fullName>
    </recommendedName>
</protein>
<dbReference type="GO" id="GO:0019062">
    <property type="term" value="P:virion attachment to host cell"/>
    <property type="evidence" value="ECO:0007669"/>
    <property type="project" value="UniProtKB-KW"/>
</dbReference>
<feature type="non-terminal residue" evidence="9">
    <location>
        <position position="1"/>
    </location>
</feature>
<reference evidence="9" key="1">
    <citation type="journal article" date="2013" name="J. Gen. Virol.">
        <title>Diversity of picornaviruses in rural Bolivia.</title>
        <authorList>
            <person name="Nix W.A."/>
            <person name="Khetsuriani N."/>
            <person name="Penaranda S."/>
            <person name="Maher K."/>
            <person name="Venczel L."/>
            <person name="Cselko Z."/>
            <person name="Freire M.C."/>
            <person name="Cisterna D."/>
            <person name="Lema C.L."/>
            <person name="Rosales P."/>
            <person name="Rodriguez J.R."/>
            <person name="Rodriguez W."/>
            <person name="Halkyer P."/>
            <person name="Ronveaux O."/>
            <person name="Pallansch M.A."/>
            <person name="Oberste M.S."/>
        </authorList>
    </citation>
    <scope>NUCLEOTIDE SEQUENCE</scope>
    <source>
        <strain evidence="9">BOL/03-11689</strain>
    </source>
</reference>
<dbReference type="InterPro" id="IPR029053">
    <property type="entry name" value="Viral_coat"/>
</dbReference>